<feature type="DNA-binding region" description="Integrase-type" evidence="16">
    <location>
        <begin position="1705"/>
        <end position="1752"/>
    </location>
</feature>
<keyword evidence="15" id="KW-0862">Zinc</keyword>
<keyword evidence="10" id="KW-0255">Endonuclease</keyword>
<keyword evidence="4" id="KW-0808">Transferase</keyword>
<keyword evidence="11" id="KW-0378">Hydrolase</keyword>
<dbReference type="Gene3D" id="1.10.10.200">
    <property type="match status" value="1"/>
</dbReference>
<dbReference type="Gene3D" id="3.30.70.270">
    <property type="match status" value="2"/>
</dbReference>
<accession>A0A3M0L918</accession>
<evidence type="ECO:0000313" key="23">
    <source>
        <dbReference type="Proteomes" id="UP000269221"/>
    </source>
</evidence>
<feature type="domain" description="Integrase-type" evidence="18">
    <location>
        <begin position="1588"/>
        <end position="1629"/>
    </location>
</feature>
<dbReference type="GO" id="GO:0075523">
    <property type="term" value="P:viral translational frameshifting"/>
    <property type="evidence" value="ECO:0007669"/>
    <property type="project" value="UniProtKB-KW"/>
</dbReference>
<dbReference type="Pfam" id="PF17919">
    <property type="entry name" value="RT_RNaseH_2"/>
    <property type="match status" value="1"/>
</dbReference>
<dbReference type="Gene3D" id="1.10.375.10">
    <property type="entry name" value="Human Immunodeficiency Virus Type 1 Capsid Protein"/>
    <property type="match status" value="2"/>
</dbReference>
<dbReference type="InterPro" id="IPR003308">
    <property type="entry name" value="Integrase_Zn-bd_dom_N"/>
</dbReference>
<dbReference type="EMBL" id="QRBI01000093">
    <property type="protein sequence ID" value="RMC21888.1"/>
    <property type="molecule type" value="Genomic_DNA"/>
</dbReference>
<dbReference type="GO" id="GO:0016779">
    <property type="term" value="F:nucleotidyltransferase activity"/>
    <property type="evidence" value="ECO:0007669"/>
    <property type="project" value="UniProtKB-KW"/>
</dbReference>
<dbReference type="PROSITE" id="PS50878">
    <property type="entry name" value="RT_POL"/>
    <property type="match status" value="1"/>
</dbReference>
<dbReference type="Gene3D" id="3.10.10.10">
    <property type="entry name" value="HIV Type 1 Reverse Transcriptase, subunit A, domain 1"/>
    <property type="match status" value="1"/>
</dbReference>
<dbReference type="SUPFAM" id="SSF56672">
    <property type="entry name" value="DNA/RNA polymerases"/>
    <property type="match status" value="1"/>
</dbReference>
<comment type="caution">
    <text evidence="22">The sequence shown here is derived from an EMBL/GenBank/DDBJ whole genome shotgun (WGS) entry which is preliminary data.</text>
</comment>
<dbReference type="Proteomes" id="UP000269221">
    <property type="component" value="Unassembled WGS sequence"/>
</dbReference>
<dbReference type="GO" id="GO:0019068">
    <property type="term" value="P:virion assembly"/>
    <property type="evidence" value="ECO:0007669"/>
    <property type="project" value="InterPro"/>
</dbReference>
<keyword evidence="23" id="KW-1185">Reference proteome</keyword>
<dbReference type="InterPro" id="IPR001037">
    <property type="entry name" value="Integrase_C_retrovir"/>
</dbReference>
<dbReference type="PANTHER" id="PTHR33064">
    <property type="entry name" value="POL PROTEIN"/>
    <property type="match status" value="1"/>
</dbReference>
<keyword evidence="7" id="KW-0479">Metal-binding</keyword>
<dbReference type="InterPro" id="IPR008916">
    <property type="entry name" value="Retrov_capsid_C"/>
</dbReference>
<protein>
    <recommendedName>
        <fullName evidence="2">ribonuclease H</fullName>
        <ecNumber evidence="2">3.1.26.4</ecNumber>
    </recommendedName>
</protein>
<evidence type="ECO:0000256" key="14">
    <source>
        <dbReference type="ARBA" id="ARBA00023268"/>
    </source>
</evidence>
<dbReference type="Pfam" id="PF02093">
    <property type="entry name" value="Gag_p30"/>
    <property type="match status" value="1"/>
</dbReference>
<evidence type="ECO:0000256" key="11">
    <source>
        <dbReference type="ARBA" id="ARBA00022801"/>
    </source>
</evidence>
<dbReference type="InterPro" id="IPR051320">
    <property type="entry name" value="Viral_Replic_Matur_Polypro"/>
</dbReference>
<dbReference type="CDD" id="cd09273">
    <property type="entry name" value="RNase_HI_RT_Bel"/>
    <property type="match status" value="1"/>
</dbReference>
<dbReference type="GO" id="GO:0003677">
    <property type="term" value="F:DNA binding"/>
    <property type="evidence" value="ECO:0007669"/>
    <property type="project" value="UniProtKB-KW"/>
</dbReference>
<keyword evidence="12" id="KW-0229">DNA integration</keyword>
<feature type="region of interest" description="Disordered" evidence="17">
    <location>
        <begin position="1445"/>
        <end position="1469"/>
    </location>
</feature>
<gene>
    <name evidence="22" type="ORF">DUI87_02759</name>
</gene>
<comment type="similarity">
    <text evidence="1">Belongs to the beta type-B retroviral polymerase family. HERV class-II K(HML-2) pol subfamily.</text>
</comment>
<dbReference type="Pfam" id="PF00078">
    <property type="entry name" value="RVT_1"/>
    <property type="match status" value="1"/>
</dbReference>
<dbReference type="PANTHER" id="PTHR33064:SF36">
    <property type="entry name" value="CCHC-TYPE DOMAIN-CONTAINING PROTEIN"/>
    <property type="match status" value="1"/>
</dbReference>
<dbReference type="OrthoDB" id="9950135at2759"/>
<dbReference type="InterPro" id="IPR045345">
    <property type="entry name" value="Gag_p24_C"/>
</dbReference>
<evidence type="ECO:0000256" key="8">
    <source>
        <dbReference type="ARBA" id="ARBA00022750"/>
    </source>
</evidence>
<dbReference type="InterPro" id="IPR017856">
    <property type="entry name" value="Integrase-like_N"/>
</dbReference>
<evidence type="ECO:0000256" key="3">
    <source>
        <dbReference type="ARBA" id="ARBA00022670"/>
    </source>
</evidence>
<evidence type="ECO:0000256" key="2">
    <source>
        <dbReference type="ARBA" id="ARBA00012180"/>
    </source>
</evidence>
<proteinExistence type="inferred from homology"/>
<dbReference type="GO" id="GO:0015074">
    <property type="term" value="P:DNA integration"/>
    <property type="evidence" value="ECO:0007669"/>
    <property type="project" value="UniProtKB-KW"/>
</dbReference>
<name>A0A3M0L918_HIRRU</name>
<keyword evidence="6" id="KW-0540">Nuclease</keyword>
<dbReference type="Gene3D" id="4.10.60.10">
    <property type="entry name" value="Zinc finger, CCHC-type"/>
    <property type="match status" value="1"/>
</dbReference>
<dbReference type="PROSITE" id="PS51027">
    <property type="entry name" value="INTEGRASE_DBD"/>
    <property type="match status" value="1"/>
</dbReference>
<dbReference type="GO" id="GO:0004523">
    <property type="term" value="F:RNA-DNA hybrid ribonuclease activity"/>
    <property type="evidence" value="ECO:0007669"/>
    <property type="project" value="UniProtKB-EC"/>
</dbReference>
<keyword evidence="8" id="KW-0064">Aspartyl protease</keyword>
<evidence type="ECO:0000256" key="1">
    <source>
        <dbReference type="ARBA" id="ARBA00010879"/>
    </source>
</evidence>
<evidence type="ECO:0000256" key="9">
    <source>
        <dbReference type="ARBA" id="ARBA00022758"/>
    </source>
</evidence>
<dbReference type="InterPro" id="IPR036862">
    <property type="entry name" value="Integrase_C_dom_sf_retrovir"/>
</dbReference>
<dbReference type="Pfam" id="PF02022">
    <property type="entry name" value="Integrase_Zn"/>
    <property type="match status" value="1"/>
</dbReference>
<dbReference type="Pfam" id="PF00552">
    <property type="entry name" value="IN_DBD_C"/>
    <property type="match status" value="1"/>
</dbReference>
<keyword evidence="9" id="KW-0688">Ribosomal frameshifting</keyword>
<dbReference type="SUPFAM" id="SSF57756">
    <property type="entry name" value="Retrovirus zinc finger-like domains"/>
    <property type="match status" value="1"/>
</dbReference>
<reference evidence="22 23" key="1">
    <citation type="submission" date="2018-07" db="EMBL/GenBank/DDBJ databases">
        <title>A high quality draft genome assembly of the barn swallow (H. rustica rustica).</title>
        <authorList>
            <person name="Formenti G."/>
            <person name="Chiara M."/>
            <person name="Poveda L."/>
            <person name="Francoijs K.-J."/>
            <person name="Bonisoli-Alquati A."/>
            <person name="Canova L."/>
            <person name="Gianfranceschi L."/>
            <person name="Horner D.S."/>
            <person name="Saino N."/>
        </authorList>
    </citation>
    <scope>NUCLEOTIDE SEQUENCE [LARGE SCALE GENOMIC DNA]</scope>
    <source>
        <strain evidence="22">Chelidonia</strain>
        <tissue evidence="22">Blood</tissue>
    </source>
</reference>
<keyword evidence="5" id="KW-0548">Nucleotidyltransferase</keyword>
<dbReference type="Pfam" id="PF19317">
    <property type="entry name" value="Gag_p24_C"/>
    <property type="match status" value="1"/>
</dbReference>
<dbReference type="Gene3D" id="1.10.340.70">
    <property type="match status" value="1"/>
</dbReference>
<dbReference type="Pfam" id="PF00607">
    <property type="entry name" value="Gag_p24"/>
    <property type="match status" value="1"/>
</dbReference>
<feature type="region of interest" description="Disordered" evidence="17">
    <location>
        <begin position="1752"/>
        <end position="1782"/>
    </location>
</feature>
<evidence type="ECO:0000256" key="5">
    <source>
        <dbReference type="ARBA" id="ARBA00022695"/>
    </source>
</evidence>
<dbReference type="GO" id="GO:0004190">
    <property type="term" value="F:aspartic-type endopeptidase activity"/>
    <property type="evidence" value="ECO:0007669"/>
    <property type="project" value="UniProtKB-KW"/>
</dbReference>
<evidence type="ECO:0000259" key="20">
    <source>
        <dbReference type="PROSITE" id="PS50879"/>
    </source>
</evidence>
<dbReference type="GO" id="GO:0006508">
    <property type="term" value="P:proteolysis"/>
    <property type="evidence" value="ECO:0007669"/>
    <property type="project" value="UniProtKB-KW"/>
</dbReference>
<dbReference type="EC" id="3.1.26.4" evidence="2"/>
<dbReference type="PROSITE" id="PS50879">
    <property type="entry name" value="RNASE_H_1"/>
    <property type="match status" value="1"/>
</dbReference>
<evidence type="ECO:0000259" key="21">
    <source>
        <dbReference type="PROSITE" id="PS51027"/>
    </source>
</evidence>
<dbReference type="SUPFAM" id="SSF53098">
    <property type="entry name" value="Ribonuclease H-like"/>
    <property type="match status" value="1"/>
</dbReference>
<dbReference type="InterPro" id="IPR008919">
    <property type="entry name" value="Retrov_capsid_N"/>
</dbReference>
<dbReference type="InterPro" id="IPR036397">
    <property type="entry name" value="RNaseH_sf"/>
</dbReference>
<dbReference type="InterPro" id="IPR000477">
    <property type="entry name" value="RT_dom"/>
</dbReference>
<dbReference type="Pfam" id="PF00075">
    <property type="entry name" value="RNase_H"/>
    <property type="match status" value="1"/>
</dbReference>
<keyword evidence="3" id="KW-0645">Protease</keyword>
<dbReference type="GO" id="GO:0008270">
    <property type="term" value="F:zinc ion binding"/>
    <property type="evidence" value="ECO:0007669"/>
    <property type="project" value="UniProtKB-KW"/>
</dbReference>
<dbReference type="InterPro" id="IPR041577">
    <property type="entry name" value="RT_RNaseH_2"/>
</dbReference>
<dbReference type="FunFam" id="3.30.70.270:FF:000020">
    <property type="entry name" value="Transposon Tf2-6 polyprotein-like Protein"/>
    <property type="match status" value="1"/>
</dbReference>
<dbReference type="InterPro" id="IPR012337">
    <property type="entry name" value="RNaseH-like_sf"/>
</dbReference>
<dbReference type="STRING" id="333673.A0A3M0L918"/>
<evidence type="ECO:0000256" key="12">
    <source>
        <dbReference type="ARBA" id="ARBA00022908"/>
    </source>
</evidence>
<feature type="domain" description="Reverse transcriptase" evidence="19">
    <location>
        <begin position="298"/>
        <end position="493"/>
    </location>
</feature>
<organism evidence="22 23">
    <name type="scientific">Hirundo rustica rustica</name>
    <dbReference type="NCBI Taxonomy" id="333673"/>
    <lineage>
        <taxon>Eukaryota</taxon>
        <taxon>Metazoa</taxon>
        <taxon>Chordata</taxon>
        <taxon>Craniata</taxon>
        <taxon>Vertebrata</taxon>
        <taxon>Euteleostomi</taxon>
        <taxon>Archelosauria</taxon>
        <taxon>Archosauria</taxon>
        <taxon>Dinosauria</taxon>
        <taxon>Saurischia</taxon>
        <taxon>Theropoda</taxon>
        <taxon>Coelurosauria</taxon>
        <taxon>Aves</taxon>
        <taxon>Neognathae</taxon>
        <taxon>Neoaves</taxon>
        <taxon>Telluraves</taxon>
        <taxon>Australaves</taxon>
        <taxon>Passeriformes</taxon>
        <taxon>Sylvioidea</taxon>
        <taxon>Hirundinidae</taxon>
        <taxon>Hirundo</taxon>
    </lineage>
</organism>
<dbReference type="InterPro" id="IPR043128">
    <property type="entry name" value="Rev_trsase/Diguanyl_cyclase"/>
</dbReference>
<feature type="domain" description="RNase H type-1" evidence="20">
    <location>
        <begin position="736"/>
        <end position="882"/>
    </location>
</feature>
<dbReference type="InterPro" id="IPR003036">
    <property type="entry name" value="Gag_P30"/>
</dbReference>
<dbReference type="SUPFAM" id="SSF47353">
    <property type="entry name" value="Retrovirus capsid dimerization domain-like"/>
    <property type="match status" value="1"/>
</dbReference>
<evidence type="ECO:0000256" key="16">
    <source>
        <dbReference type="PROSITE-ProRule" id="PRU00506"/>
    </source>
</evidence>
<evidence type="ECO:0000259" key="19">
    <source>
        <dbReference type="PROSITE" id="PS50878"/>
    </source>
</evidence>
<evidence type="ECO:0000256" key="6">
    <source>
        <dbReference type="ARBA" id="ARBA00022722"/>
    </source>
</evidence>
<evidence type="ECO:0000256" key="17">
    <source>
        <dbReference type="SAM" id="MobiDB-lite"/>
    </source>
</evidence>
<dbReference type="PROSITE" id="PS50876">
    <property type="entry name" value="ZF_INTEGRASE"/>
    <property type="match status" value="1"/>
</dbReference>
<evidence type="ECO:0000256" key="4">
    <source>
        <dbReference type="ARBA" id="ARBA00022679"/>
    </source>
</evidence>
<dbReference type="Gene3D" id="3.30.420.10">
    <property type="entry name" value="Ribonuclease H-like superfamily/Ribonuclease H"/>
    <property type="match status" value="2"/>
</dbReference>
<keyword evidence="13" id="KW-0238">DNA-binding</keyword>
<evidence type="ECO:0000313" key="22">
    <source>
        <dbReference type="EMBL" id="RMC21888.1"/>
    </source>
</evidence>
<feature type="domain" description="Integrase-type" evidence="21">
    <location>
        <begin position="1705"/>
        <end position="1752"/>
    </location>
</feature>
<dbReference type="Gene3D" id="1.10.1200.30">
    <property type="match status" value="1"/>
</dbReference>
<dbReference type="SUPFAM" id="SSF50122">
    <property type="entry name" value="DNA-binding domain of retroviral integrase"/>
    <property type="match status" value="1"/>
</dbReference>
<evidence type="ECO:0000256" key="10">
    <source>
        <dbReference type="ARBA" id="ARBA00022759"/>
    </source>
</evidence>
<evidence type="ECO:0000259" key="18">
    <source>
        <dbReference type="PROSITE" id="PS50876"/>
    </source>
</evidence>
<dbReference type="SUPFAM" id="SSF46919">
    <property type="entry name" value="N-terminal Zn binding domain of HIV integrase"/>
    <property type="match status" value="1"/>
</dbReference>
<dbReference type="Gene3D" id="3.10.20.370">
    <property type="match status" value="1"/>
</dbReference>
<evidence type="ECO:0000256" key="13">
    <source>
        <dbReference type="ARBA" id="ARBA00023125"/>
    </source>
</evidence>
<sequence>MGPQGEKVLVKVPFSPGDLVIWKQSAGSYRENPERVAQVVKMIIKTQNPDWNDMQVLLDTLMDSTEKEMVLRAMKERAREMIRLHLAGGTTINELVPSDDPGWDPNGVAGREAIREYQELLVEGIRTGMPKTINWSKLYTVKQDKNESPSAFLERLKETARRFTDLEIDSEAGKLQLALIFLGQTQEDIRKKLQKLEGHETRDLDKMLEVAWKVYNNREKETAKKQQANILAIMQQAGDRGRGRGGFGCGRGFGRGRAGFQNIGFGGRGIAPSGPQQGGIAPNQCAFCRQIGHWKNECPVKAGLGGMPGTPVNSSAVKKPNGKYRLVQDLRAINKIVKDIHPVVANPYTLLTSVSEKFKWFSVVDLKDAFFCIPLALESRKYFAFEWESPDTGRKRQLTWSRLPQGFKNSPTIFGNQLAKELEEWKTTEVRESPLSYVILQYVDDIFLATEEKETCLKLTIALLNMLGQAGYRVSKEKAQLLKESVIYLGCEITQGQRRLGVNRVEAICAIPLPRNHQELRSFLGMVGWCRLWILNFGLIAKPLYEALKEPRLNWDRQRKKAFEDLKQALKEAPALGLPDLNKDFQLYVNERQKLALGVLAQRLSSWKRPVGYFSKQLDAVSAGWPSCLRAVTATVILIQEARKLTLGRKIEVFVPHMVLAVLEQKGGHWLSSSRMLQYQAILREQDDVDLKMTNHINPAEFLRSEQEEGELAHDCMEVIEQVYASRMDLKDVPMENPDWELFTDGSSFVESGTRYAGYAVVTATTVVEAKALTPGTSAQRAEIIGLTRALMLSSGKKVNIWTDSKYAFGVVHIHGALWKERGLLNSQGTAIKYRTEILALLDAVHQPEKVAVMHVRGHQKEEGKIYQGNRLADITARRVSREVWTQMALIPTKVSPVTPHLIQEPKYSPDDEKLASLLLAQKNATGWYVTSMGQVVVPTRIMKTILETEHNKCHWGAEALVKFLKREVISNQMLTLAKQVNAMCPTCLKNNPIVRKQIQLGKLQVGPEPGDYWQVDFSELPKAQNYKYLLVSVVVAATEPVVDVINGINVNLTCSVANDQKTEVQNIQATWKKGANIVTVWDKDARRAKVQRRRVTRQVMEGTGQPEIETDLDRKGHENLVVGLIRDFGMVQNVSRITACLPLPKAAGEPIPWGIVPVGQLPNATVNVTWNCKVETKEKGEWVTVCAILGSSRVSKEQCEQMPGYYAWDHPQIPRRCLVTPEKTTYPCQVSRVWKNRYEKEEKQFGRSSEIFKGMMKATFNSNEMVPSDIKDLFRCLLTPSEYDLWEGLWKKALKTVLQEIQQTPDAQDSDYNDITHDHLCGEGHFSSPNEQIGCYLSQFLDKICNAAEKTFYRIPSTEIKTSYVNIKQVPSENFLQFVDRLRSQVERQVQDPVVQAELIKEMAQRNANETCCRIILSLPLDPSPSLAQMIEACTSRAELFSAPERNPGLTHPKPVAAAAPGPRRQPMSSDQLQHIICHCCERPGRFTKACPENHKRKSKIKKTEFTARPRFYLLDAPRKTFTRPYPGKCLSLNKQGEGRLQGVGVQKNKNVKCSTNKGERELVSPSVLTPEAKTAIEKVQKALSERQAHRSKLSHQQYHQNVPGLIRQFQLTRSQARTIVATCPNCQVQAMPSMGQAVVERAHQTLKQVLARQSSTTVWMSPHEKLCKAMFTINFLNCSFENMSPPVVRHFNSGNQFKLPQRPPVIIRDPETWETKGPYELVTWGRGYACVATPSGPRWIPQKWVKPFVPKNQAPAEGKKRQEAVASKRRCRQMEEEESS</sequence>
<dbReference type="InterPro" id="IPR002156">
    <property type="entry name" value="RNaseH_domain"/>
</dbReference>
<evidence type="ECO:0000256" key="7">
    <source>
        <dbReference type="ARBA" id="ARBA00022723"/>
    </source>
</evidence>
<keyword evidence="14" id="KW-0511">Multifunctional enzyme</keyword>
<dbReference type="Gene3D" id="2.30.30.10">
    <property type="entry name" value="Integrase, C-terminal domain superfamily, retroviral"/>
    <property type="match status" value="1"/>
</dbReference>
<keyword evidence="15" id="KW-0863">Zinc-finger</keyword>
<dbReference type="InterPro" id="IPR036875">
    <property type="entry name" value="Znf_CCHC_sf"/>
</dbReference>
<dbReference type="InterPro" id="IPR043502">
    <property type="entry name" value="DNA/RNA_pol_sf"/>
</dbReference>
<dbReference type="SUPFAM" id="SSF47943">
    <property type="entry name" value="Retrovirus capsid protein, N-terminal core domain"/>
    <property type="match status" value="2"/>
</dbReference>
<evidence type="ECO:0000256" key="15">
    <source>
        <dbReference type="PROSITE-ProRule" id="PRU00450"/>
    </source>
</evidence>